<keyword evidence="3" id="KW-0032">Aminotransferase</keyword>
<organism evidence="3 4">
    <name type="scientific">Halarchaeum acidiphilum MH1-52-1</name>
    <dbReference type="NCBI Taxonomy" id="1261545"/>
    <lineage>
        <taxon>Archaea</taxon>
        <taxon>Methanobacteriati</taxon>
        <taxon>Methanobacteriota</taxon>
        <taxon>Stenosarchaea group</taxon>
        <taxon>Halobacteria</taxon>
        <taxon>Halobacteriales</taxon>
        <taxon>Halobacteriaceae</taxon>
    </lineage>
</organism>
<evidence type="ECO:0000313" key="4">
    <source>
        <dbReference type="Proteomes" id="UP000016986"/>
    </source>
</evidence>
<dbReference type="GO" id="GO:0030170">
    <property type="term" value="F:pyridoxal phosphate binding"/>
    <property type="evidence" value="ECO:0007669"/>
    <property type="project" value="InterPro"/>
</dbReference>
<accession>U2YRY5</accession>
<evidence type="ECO:0000313" key="3">
    <source>
        <dbReference type="EMBL" id="GAD51497.1"/>
    </source>
</evidence>
<evidence type="ECO:0000256" key="1">
    <source>
        <dbReference type="SAM" id="MobiDB-lite"/>
    </source>
</evidence>
<dbReference type="eggNOG" id="arCOG04334">
    <property type="taxonomic scope" value="Archaea"/>
</dbReference>
<dbReference type="Gene3D" id="3.40.640.10">
    <property type="entry name" value="Type I PLP-dependent aspartate aminotransferase-like (Major domain)"/>
    <property type="match status" value="1"/>
</dbReference>
<dbReference type="GO" id="GO:0008483">
    <property type="term" value="F:transaminase activity"/>
    <property type="evidence" value="ECO:0007669"/>
    <property type="project" value="UniProtKB-KW"/>
</dbReference>
<dbReference type="SUPFAM" id="SSF53383">
    <property type="entry name" value="PLP-dependent transferases"/>
    <property type="match status" value="1"/>
</dbReference>
<dbReference type="Pfam" id="PF00155">
    <property type="entry name" value="Aminotran_1_2"/>
    <property type="match status" value="1"/>
</dbReference>
<comment type="caution">
    <text evidence="3">The sequence shown here is derived from an EMBL/GenBank/DDBJ whole genome shotgun (WGS) entry which is preliminary data.</text>
</comment>
<keyword evidence="3" id="KW-0808">Transferase</keyword>
<dbReference type="PANTHER" id="PTHR43510:SF1">
    <property type="entry name" value="AMINOTRANSFERASE FUNCTION, HYPOTHETICAL (EUROFUNG)"/>
    <property type="match status" value="1"/>
</dbReference>
<dbReference type="PANTHER" id="PTHR43510">
    <property type="entry name" value="AMINOTRANSFERASE FUNCTION, HYPOTHETICAL (EUROFUNG)"/>
    <property type="match status" value="1"/>
</dbReference>
<gene>
    <name evidence="3" type="ORF">MBEHAL_0257</name>
</gene>
<evidence type="ECO:0000259" key="2">
    <source>
        <dbReference type="Pfam" id="PF00155"/>
    </source>
</evidence>
<feature type="region of interest" description="Disordered" evidence="1">
    <location>
        <begin position="32"/>
        <end position="51"/>
    </location>
</feature>
<dbReference type="InterPro" id="IPR015421">
    <property type="entry name" value="PyrdxlP-dep_Trfase_major"/>
</dbReference>
<dbReference type="EMBL" id="BATA01000003">
    <property type="protein sequence ID" value="GAD51497.1"/>
    <property type="molecule type" value="Genomic_DNA"/>
</dbReference>
<proteinExistence type="predicted"/>
<dbReference type="InterPro" id="IPR015422">
    <property type="entry name" value="PyrdxlP-dep_Trfase_small"/>
</dbReference>
<feature type="region of interest" description="Disordered" evidence="1">
    <location>
        <begin position="107"/>
        <end position="134"/>
    </location>
</feature>
<dbReference type="AlphaFoldDB" id="U2YRY5"/>
<dbReference type="InterPro" id="IPR004839">
    <property type="entry name" value="Aminotransferase_I/II_large"/>
</dbReference>
<dbReference type="Proteomes" id="UP000016986">
    <property type="component" value="Unassembled WGS sequence"/>
</dbReference>
<reference evidence="3 4" key="1">
    <citation type="submission" date="2013-09" db="EMBL/GenBank/DDBJ databases">
        <title>Whole genome sequencing of Halarchaeum acidiphilum strain MH1-52-1.</title>
        <authorList>
            <person name="Shimane Y."/>
            <person name="Minegishi H."/>
            <person name="Nishi S."/>
            <person name="Echigo A."/>
            <person name="Shuto A."/>
            <person name="Konishi M."/>
            <person name="Ito T."/>
            <person name="Ohkuma M."/>
            <person name="Ohta Y."/>
            <person name="Nagano Y."/>
            <person name="Tsubouchi T."/>
            <person name="Mori K."/>
            <person name="Usui K."/>
            <person name="Kamekura M."/>
            <person name="Usami R."/>
            <person name="Takaki Y."/>
            <person name="Hatada Y."/>
        </authorList>
    </citation>
    <scope>NUCLEOTIDE SEQUENCE [LARGE SCALE GENOMIC DNA]</scope>
    <source>
        <strain evidence="3 4">JCM 16109</strain>
    </source>
</reference>
<feature type="compositionally biased region" description="Basic and acidic residues" evidence="1">
    <location>
        <begin position="107"/>
        <end position="119"/>
    </location>
</feature>
<dbReference type="InterPro" id="IPR015424">
    <property type="entry name" value="PyrdxlP-dep_Trfase"/>
</dbReference>
<keyword evidence="4" id="KW-1185">Reference proteome</keyword>
<name>U2YRY5_9EURY</name>
<protein>
    <submittedName>
        <fullName evidence="3">Aspartate aminotransferase</fullName>
    </submittedName>
</protein>
<sequence>MFPHIEYLEWFEGRPDVAMYDLGSSDLRSVTEEQERPSTVPPALEGRSDPPVGATLEMQIAGEYGVDPECVLVTAGASHANFLAIATALDADPESERAEDERLRALVEKPGYEPHRRTPEPSAPRSIASSARDDYRLVPERVEKALTPDTHLVTVTNRHNPSGRLAERETLAAVADHARDYDARLLVDEVYAPFVTDAQARADGPLGGPTAAGIEDAVITGSLTKFLGLGDLRIGWLIADADFVERAREVAHHVPSVADVSRAYGMRAFHHSEDLLADQRAMLAENSALLAEFIAERDDVEGFVADGSTFAFLEPTAVDTDDLVERAWENGLLLAPGRFFEDDARVRVSLGRAPTDMDAALRVLASLLDAPDSSKS</sequence>
<feature type="domain" description="Aminotransferase class I/classII large" evidence="2">
    <location>
        <begin position="54"/>
        <end position="363"/>
    </location>
</feature>
<dbReference type="CDD" id="cd00609">
    <property type="entry name" value="AAT_like"/>
    <property type="match status" value="1"/>
</dbReference>
<dbReference type="Gene3D" id="3.90.1150.10">
    <property type="entry name" value="Aspartate Aminotransferase, domain 1"/>
    <property type="match status" value="1"/>
</dbReference>